<evidence type="ECO:0000259" key="14">
    <source>
        <dbReference type="PROSITE" id="PS50950"/>
    </source>
</evidence>
<keyword evidence="7" id="KW-0175">Coiled coil</keyword>
<dbReference type="Proteomes" id="UP000823941">
    <property type="component" value="Chromosome 30"/>
</dbReference>
<evidence type="ECO:0000256" key="5">
    <source>
        <dbReference type="ARBA" id="ARBA00022833"/>
    </source>
</evidence>
<organism evidence="15 16">
    <name type="scientific">Plutella xylostella</name>
    <name type="common">Diamondback moth</name>
    <name type="synonym">Plutella maculipennis</name>
    <dbReference type="NCBI Taxonomy" id="51655"/>
    <lineage>
        <taxon>Eukaryota</taxon>
        <taxon>Metazoa</taxon>
        <taxon>Ecdysozoa</taxon>
        <taxon>Arthropoda</taxon>
        <taxon>Hexapoda</taxon>
        <taxon>Insecta</taxon>
        <taxon>Pterygota</taxon>
        <taxon>Neoptera</taxon>
        <taxon>Endopterygota</taxon>
        <taxon>Lepidoptera</taxon>
        <taxon>Glossata</taxon>
        <taxon>Ditrysia</taxon>
        <taxon>Yponomeutoidea</taxon>
        <taxon>Plutellidae</taxon>
        <taxon>Plutella</taxon>
    </lineage>
</organism>
<keyword evidence="6" id="KW-0805">Transcription regulation</keyword>
<protein>
    <recommendedName>
        <fullName evidence="14">THAP-type domain-containing protein</fullName>
    </recommendedName>
</protein>
<evidence type="ECO:0000256" key="4">
    <source>
        <dbReference type="ARBA" id="ARBA00022771"/>
    </source>
</evidence>
<dbReference type="InterPro" id="IPR006612">
    <property type="entry name" value="THAP_Znf"/>
</dbReference>
<name>A0ABQ7PSM6_PLUXY</name>
<reference evidence="15 16" key="1">
    <citation type="submission" date="2021-06" db="EMBL/GenBank/DDBJ databases">
        <title>A haploid diamondback moth (Plutella xylostella L.) genome assembly resolves 31 chromosomes and identifies a diamide resistance mutation.</title>
        <authorList>
            <person name="Ward C.M."/>
            <person name="Perry K.D."/>
            <person name="Baker G."/>
            <person name="Powis K."/>
            <person name="Heckel D.G."/>
            <person name="Baxter S.W."/>
        </authorList>
    </citation>
    <scope>NUCLEOTIDE SEQUENCE [LARGE SCALE GENOMIC DNA]</scope>
    <source>
        <strain evidence="15 16">LV</strain>
        <tissue evidence="15">Single pupa</tissue>
    </source>
</reference>
<feature type="region of interest" description="Disordered" evidence="13">
    <location>
        <begin position="173"/>
        <end position="275"/>
    </location>
</feature>
<evidence type="ECO:0000256" key="13">
    <source>
        <dbReference type="SAM" id="MobiDB-lite"/>
    </source>
</evidence>
<dbReference type="SUPFAM" id="SSF57716">
    <property type="entry name" value="Glucocorticoid receptor-like (DNA-binding domain)"/>
    <property type="match status" value="1"/>
</dbReference>
<feature type="region of interest" description="Disordered" evidence="13">
    <location>
        <begin position="99"/>
        <end position="122"/>
    </location>
</feature>
<evidence type="ECO:0000256" key="9">
    <source>
        <dbReference type="ARBA" id="ARBA00023163"/>
    </source>
</evidence>
<keyword evidence="9" id="KW-0804">Transcription</keyword>
<sequence length="515" mass="58813">MGYYCTVPQCTSLAGKTKNVKFHRFPRDVTMADKWNVILKRMKPYTKYSKVCSLHFTQADYNVTTMGQWKTLSKDAVPSQNLPRLHPDGTVMVIRKSRTVKFRDGSTKKDGESHSDKTHDKWPQTAAMLQNGASSGSGGSSDGPSTSSIHDAAAVAYRLQSLANIANSLTQQVHQSQQMAAQNSTITNSAQPSPPNPGPQPSNSTPKPRKQDAIMQTDPLSEEEENKLNASYSDSEHSFQSERVNETYPQPATQYQKETENYEPPGNHDYEIPKDYTKSTNDDYIQNEEAEKFAMVRKPHYDKPENGYPKYVPGSYSKEMGNTDYNRESFQEKHPEYQRQEVLYGYQNGYPDPVEILKNQQHNLQILQGQHRVAENQNFFNENHIKQEIDLSNEDEKYMYERGKDIEGSMYSQRRLLPHPVKTEPDPLGVCDNGMPPQNSPYYQMQEGQAAGGFYEQFARQPGPELLIAKQNALAAQTHLWQNTMKRPFFYSENPHYVPGSQLIHRYEDLTRILQ</sequence>
<keyword evidence="8 12" id="KW-0238">DNA-binding</keyword>
<feature type="compositionally biased region" description="Basic and acidic residues" evidence="13">
    <location>
        <begin position="234"/>
        <end position="245"/>
    </location>
</feature>
<keyword evidence="11" id="KW-0131">Cell cycle</keyword>
<evidence type="ECO:0000256" key="7">
    <source>
        <dbReference type="ARBA" id="ARBA00023054"/>
    </source>
</evidence>
<keyword evidence="16" id="KW-1185">Reference proteome</keyword>
<gene>
    <name evidence="15" type="ORF">JYU34_021646</name>
</gene>
<proteinExistence type="inferred from homology"/>
<evidence type="ECO:0000256" key="3">
    <source>
        <dbReference type="ARBA" id="ARBA00022723"/>
    </source>
</evidence>
<keyword evidence="4 12" id="KW-0863">Zinc-finger</keyword>
<dbReference type="Gene3D" id="6.20.210.20">
    <property type="entry name" value="THAP domain"/>
    <property type="match status" value="1"/>
</dbReference>
<dbReference type="PROSITE" id="PS50950">
    <property type="entry name" value="ZF_THAP"/>
    <property type="match status" value="1"/>
</dbReference>
<dbReference type="InterPro" id="IPR026516">
    <property type="entry name" value="THAP1/10"/>
</dbReference>
<evidence type="ECO:0000256" key="1">
    <source>
        <dbReference type="ARBA" id="ARBA00004642"/>
    </source>
</evidence>
<feature type="compositionally biased region" description="Polar residues" evidence="13">
    <location>
        <begin position="247"/>
        <end position="256"/>
    </location>
</feature>
<evidence type="ECO:0000256" key="12">
    <source>
        <dbReference type="PROSITE-ProRule" id="PRU00309"/>
    </source>
</evidence>
<evidence type="ECO:0000256" key="6">
    <source>
        <dbReference type="ARBA" id="ARBA00023015"/>
    </source>
</evidence>
<dbReference type="Pfam" id="PF05485">
    <property type="entry name" value="THAP"/>
    <property type="match status" value="1"/>
</dbReference>
<evidence type="ECO:0000313" key="16">
    <source>
        <dbReference type="Proteomes" id="UP000823941"/>
    </source>
</evidence>
<evidence type="ECO:0000313" key="15">
    <source>
        <dbReference type="EMBL" id="KAG7295459.1"/>
    </source>
</evidence>
<comment type="caution">
    <text evidence="15">The sequence shown here is derived from an EMBL/GenBank/DDBJ whole genome shotgun (WGS) entry which is preliminary data.</text>
</comment>
<feature type="compositionally biased region" description="Basic and acidic residues" evidence="13">
    <location>
        <begin position="101"/>
        <end position="122"/>
    </location>
</feature>
<keyword evidence="3" id="KW-0479">Metal-binding</keyword>
<dbReference type="EMBL" id="JAHIBW010000030">
    <property type="protein sequence ID" value="KAG7295459.1"/>
    <property type="molecule type" value="Genomic_DNA"/>
</dbReference>
<dbReference type="SMART" id="SM00980">
    <property type="entry name" value="THAP"/>
    <property type="match status" value="1"/>
</dbReference>
<dbReference type="PANTHER" id="PTHR46600:SF1">
    <property type="entry name" value="THAP DOMAIN-CONTAINING PROTEIN 1"/>
    <property type="match status" value="1"/>
</dbReference>
<comment type="similarity">
    <text evidence="2">Belongs to the THAP1 family.</text>
</comment>
<comment type="subcellular location">
    <subcellularLocation>
        <location evidence="1">Nucleus</location>
        <location evidence="1">Nucleoplasm</location>
    </subcellularLocation>
</comment>
<evidence type="ECO:0000256" key="2">
    <source>
        <dbReference type="ARBA" id="ARBA00006177"/>
    </source>
</evidence>
<dbReference type="InterPro" id="IPR038441">
    <property type="entry name" value="THAP_Znf_sf"/>
</dbReference>
<feature type="domain" description="THAP-type" evidence="14">
    <location>
        <begin position="1"/>
        <end position="81"/>
    </location>
</feature>
<evidence type="ECO:0000256" key="8">
    <source>
        <dbReference type="ARBA" id="ARBA00023125"/>
    </source>
</evidence>
<evidence type="ECO:0000256" key="10">
    <source>
        <dbReference type="ARBA" id="ARBA00023242"/>
    </source>
</evidence>
<accession>A0ABQ7PSM6</accession>
<feature type="compositionally biased region" description="Basic and acidic residues" evidence="13">
    <location>
        <begin position="266"/>
        <end position="275"/>
    </location>
</feature>
<feature type="compositionally biased region" description="Low complexity" evidence="13">
    <location>
        <begin position="173"/>
        <end position="182"/>
    </location>
</feature>
<evidence type="ECO:0000256" key="11">
    <source>
        <dbReference type="ARBA" id="ARBA00023306"/>
    </source>
</evidence>
<dbReference type="SMART" id="SM00692">
    <property type="entry name" value="DM3"/>
    <property type="match status" value="1"/>
</dbReference>
<dbReference type="PANTHER" id="PTHR46600">
    <property type="entry name" value="THAP DOMAIN-CONTAINING"/>
    <property type="match status" value="1"/>
</dbReference>
<keyword evidence="5" id="KW-0862">Zinc</keyword>
<keyword evidence="10" id="KW-0539">Nucleus</keyword>